<organism evidence="1 2">
    <name type="scientific">Parasponia andersonii</name>
    <name type="common">Sponia andersonii</name>
    <dbReference type="NCBI Taxonomy" id="3476"/>
    <lineage>
        <taxon>Eukaryota</taxon>
        <taxon>Viridiplantae</taxon>
        <taxon>Streptophyta</taxon>
        <taxon>Embryophyta</taxon>
        <taxon>Tracheophyta</taxon>
        <taxon>Spermatophyta</taxon>
        <taxon>Magnoliopsida</taxon>
        <taxon>eudicotyledons</taxon>
        <taxon>Gunneridae</taxon>
        <taxon>Pentapetalae</taxon>
        <taxon>rosids</taxon>
        <taxon>fabids</taxon>
        <taxon>Rosales</taxon>
        <taxon>Cannabaceae</taxon>
        <taxon>Parasponia</taxon>
    </lineage>
</organism>
<comment type="caution">
    <text evidence="1">The sequence shown here is derived from an EMBL/GenBank/DDBJ whole genome shotgun (WGS) entry which is preliminary data.</text>
</comment>
<dbReference type="AlphaFoldDB" id="A0A2P5AS86"/>
<name>A0A2P5AS86_PARAD</name>
<accession>A0A2P5AS86</accession>
<protein>
    <submittedName>
        <fullName evidence="1">Uncharacterized protein</fullName>
    </submittedName>
</protein>
<evidence type="ECO:0000313" key="2">
    <source>
        <dbReference type="Proteomes" id="UP000237105"/>
    </source>
</evidence>
<sequence>MVCASRRRLNVEWPEVQERVPAIHYRSLSLINFAYMCFSSPALSCTPVFSGLVMQSMCGN</sequence>
<proteinExistence type="predicted"/>
<keyword evidence="2" id="KW-1185">Reference proteome</keyword>
<evidence type="ECO:0000313" key="1">
    <source>
        <dbReference type="EMBL" id="PON39418.1"/>
    </source>
</evidence>
<gene>
    <name evidence="1" type="ORF">PanWU01x14_305300</name>
</gene>
<reference evidence="2" key="1">
    <citation type="submission" date="2016-06" db="EMBL/GenBank/DDBJ databases">
        <title>Parallel loss of symbiosis genes in relatives of nitrogen-fixing non-legume Parasponia.</title>
        <authorList>
            <person name="Van Velzen R."/>
            <person name="Holmer R."/>
            <person name="Bu F."/>
            <person name="Rutten L."/>
            <person name="Van Zeijl A."/>
            <person name="Liu W."/>
            <person name="Santuari L."/>
            <person name="Cao Q."/>
            <person name="Sharma T."/>
            <person name="Shen D."/>
            <person name="Roswanjaya Y."/>
            <person name="Wardhani T."/>
            <person name="Kalhor M.S."/>
            <person name="Jansen J."/>
            <person name="Van den Hoogen J."/>
            <person name="Gungor B."/>
            <person name="Hartog M."/>
            <person name="Hontelez J."/>
            <person name="Verver J."/>
            <person name="Yang W.-C."/>
            <person name="Schijlen E."/>
            <person name="Repin R."/>
            <person name="Schilthuizen M."/>
            <person name="Schranz E."/>
            <person name="Heidstra R."/>
            <person name="Miyata K."/>
            <person name="Fedorova E."/>
            <person name="Kohlen W."/>
            <person name="Bisseling T."/>
            <person name="Smit S."/>
            <person name="Geurts R."/>
        </authorList>
    </citation>
    <scope>NUCLEOTIDE SEQUENCE [LARGE SCALE GENOMIC DNA]</scope>
    <source>
        <strain evidence="2">cv. WU1-14</strain>
    </source>
</reference>
<dbReference type="Proteomes" id="UP000237105">
    <property type="component" value="Unassembled WGS sequence"/>
</dbReference>
<dbReference type="EMBL" id="JXTB01000467">
    <property type="protein sequence ID" value="PON39418.1"/>
    <property type="molecule type" value="Genomic_DNA"/>
</dbReference>